<organism evidence="8 9">
    <name type="scientific">Flavobacterium chilense</name>
    <dbReference type="NCBI Taxonomy" id="946677"/>
    <lineage>
        <taxon>Bacteria</taxon>
        <taxon>Pseudomonadati</taxon>
        <taxon>Bacteroidota</taxon>
        <taxon>Flavobacteriia</taxon>
        <taxon>Flavobacteriales</taxon>
        <taxon>Flavobacteriaceae</taxon>
        <taxon>Flavobacterium</taxon>
    </lineage>
</organism>
<dbReference type="GO" id="GO:1990281">
    <property type="term" value="C:efflux pump complex"/>
    <property type="evidence" value="ECO:0007669"/>
    <property type="project" value="TreeGrafter"/>
</dbReference>
<feature type="signal peptide" evidence="7">
    <location>
        <begin position="1"/>
        <end position="35"/>
    </location>
</feature>
<evidence type="ECO:0000313" key="9">
    <source>
        <dbReference type="Proteomes" id="UP000184028"/>
    </source>
</evidence>
<proteinExistence type="predicted"/>
<keyword evidence="9" id="KW-1185">Reference proteome</keyword>
<evidence type="ECO:0000256" key="7">
    <source>
        <dbReference type="SAM" id="SignalP"/>
    </source>
</evidence>
<gene>
    <name evidence="8" type="ORF">SAMN05444484_101991</name>
</gene>
<dbReference type="Proteomes" id="UP000184028">
    <property type="component" value="Unassembled WGS sequence"/>
</dbReference>
<keyword evidence="7" id="KW-0732">Signal</keyword>
<keyword evidence="5" id="KW-0998">Cell outer membrane</keyword>
<dbReference type="OrthoDB" id="1309206at2"/>
<feature type="chain" id="PRO_5009923243" evidence="7">
    <location>
        <begin position="36"/>
        <end position="413"/>
    </location>
</feature>
<keyword evidence="6" id="KW-0175">Coiled coil</keyword>
<dbReference type="SUPFAM" id="SSF56954">
    <property type="entry name" value="Outer membrane efflux proteins (OEP)"/>
    <property type="match status" value="1"/>
</dbReference>
<evidence type="ECO:0000256" key="3">
    <source>
        <dbReference type="ARBA" id="ARBA00022692"/>
    </source>
</evidence>
<dbReference type="GO" id="GO:0015562">
    <property type="term" value="F:efflux transmembrane transporter activity"/>
    <property type="evidence" value="ECO:0007669"/>
    <property type="project" value="InterPro"/>
</dbReference>
<dbReference type="Gene3D" id="1.20.1600.10">
    <property type="entry name" value="Outer membrane efflux proteins (OEP)"/>
    <property type="match status" value="1"/>
</dbReference>
<sequence>MKNISYHIIQKSFAKSLSRTLWLIAFLLACKTTFAQQKITLEKAIELAKSSNIDLKIADKEIERQTVLKKTAFQPEPLQVQYQGGQFNSVDFDHNVSIQQFFPIGNITKANRQLQEELVKLAEKRKALSSYEIEKAVTLAYYQYLYGVSIQKLNSELNDIYTKFLKNAELRFQTGESGNIEVISAKAKVKEIETQKAQLEYDLAIYQKQLQFFVQTDENIVPDDQTSLQYTMLKEEGSSKAEGLMTDFYQQQISVYQKEARTYKAMRTPKLGLGYFAQTINTESLFQGFTAGLQIPLFGGVNTAKAQAASISISQSQLALDKNKLTLNLQKQELQNNFEKQKKALDYYQKEGLQYADQIITTAQKGYANGDMSYWAYISFLNQAIDIKKQYTEATHNFNQSAIELQFPTIKNN</sequence>
<dbReference type="GO" id="GO:0009279">
    <property type="term" value="C:cell outer membrane"/>
    <property type="evidence" value="ECO:0007669"/>
    <property type="project" value="UniProtKB-SubCell"/>
</dbReference>
<dbReference type="GO" id="GO:0015288">
    <property type="term" value="F:porin activity"/>
    <property type="evidence" value="ECO:0007669"/>
    <property type="project" value="TreeGrafter"/>
</dbReference>
<dbReference type="PROSITE" id="PS51257">
    <property type="entry name" value="PROKAR_LIPOPROTEIN"/>
    <property type="match status" value="1"/>
</dbReference>
<evidence type="ECO:0000256" key="4">
    <source>
        <dbReference type="ARBA" id="ARBA00023136"/>
    </source>
</evidence>
<feature type="coiled-coil region" evidence="6">
    <location>
        <begin position="182"/>
        <end position="209"/>
    </location>
</feature>
<keyword evidence="4" id="KW-0472">Membrane</keyword>
<evidence type="ECO:0000256" key="5">
    <source>
        <dbReference type="ARBA" id="ARBA00023237"/>
    </source>
</evidence>
<dbReference type="PANTHER" id="PTHR30026">
    <property type="entry name" value="OUTER MEMBRANE PROTEIN TOLC"/>
    <property type="match status" value="1"/>
</dbReference>
<evidence type="ECO:0000313" key="8">
    <source>
        <dbReference type="EMBL" id="SHL28905.1"/>
    </source>
</evidence>
<dbReference type="EMBL" id="FRBT01000001">
    <property type="protein sequence ID" value="SHL28905.1"/>
    <property type="molecule type" value="Genomic_DNA"/>
</dbReference>
<evidence type="ECO:0000256" key="2">
    <source>
        <dbReference type="ARBA" id="ARBA00022452"/>
    </source>
</evidence>
<name>A0A1M6ZEY4_9FLAO</name>
<keyword evidence="3" id="KW-0812">Transmembrane</keyword>
<accession>A0A1M6ZEY4</accession>
<dbReference type="STRING" id="946677.SAMN05444484_101991"/>
<comment type="subcellular location">
    <subcellularLocation>
        <location evidence="1">Cell outer membrane</location>
    </subcellularLocation>
</comment>
<keyword evidence="2" id="KW-1134">Transmembrane beta strand</keyword>
<dbReference type="AlphaFoldDB" id="A0A1M6ZEY4"/>
<dbReference type="PANTHER" id="PTHR30026:SF20">
    <property type="entry name" value="OUTER MEMBRANE PROTEIN TOLC"/>
    <property type="match status" value="1"/>
</dbReference>
<feature type="coiled-coil region" evidence="6">
    <location>
        <begin position="104"/>
        <end position="134"/>
    </location>
</feature>
<dbReference type="RefSeq" id="WP_068841192.1">
    <property type="nucleotide sequence ID" value="NZ_FRBT01000001.1"/>
</dbReference>
<feature type="coiled-coil region" evidence="6">
    <location>
        <begin position="322"/>
        <end position="351"/>
    </location>
</feature>
<evidence type="ECO:0000256" key="1">
    <source>
        <dbReference type="ARBA" id="ARBA00004442"/>
    </source>
</evidence>
<dbReference type="InterPro" id="IPR051906">
    <property type="entry name" value="TolC-like"/>
</dbReference>
<protein>
    <submittedName>
        <fullName evidence="8">Outer membrane protein TolC</fullName>
    </submittedName>
</protein>
<reference evidence="9" key="1">
    <citation type="submission" date="2016-11" db="EMBL/GenBank/DDBJ databases">
        <authorList>
            <person name="Varghese N."/>
            <person name="Submissions S."/>
        </authorList>
    </citation>
    <scope>NUCLEOTIDE SEQUENCE [LARGE SCALE GENOMIC DNA]</scope>
    <source>
        <strain evidence="9">DSM 24724</strain>
    </source>
</reference>
<evidence type="ECO:0000256" key="6">
    <source>
        <dbReference type="SAM" id="Coils"/>
    </source>
</evidence>